<keyword evidence="1" id="KW-1133">Transmembrane helix</keyword>
<evidence type="ECO:0000256" key="1">
    <source>
        <dbReference type="SAM" id="Phobius"/>
    </source>
</evidence>
<keyword evidence="1" id="KW-0472">Membrane</keyword>
<name>A0A1G7V754_9PROT</name>
<reference evidence="3" key="1">
    <citation type="submission" date="2016-10" db="EMBL/GenBank/DDBJ databases">
        <authorList>
            <person name="Varghese N."/>
            <person name="Submissions S."/>
        </authorList>
    </citation>
    <scope>NUCLEOTIDE SEQUENCE [LARGE SCALE GENOMIC DNA]</scope>
    <source>
        <strain evidence="3">930I</strain>
    </source>
</reference>
<keyword evidence="1" id="KW-0812">Transmembrane</keyword>
<sequence>MPGRNRGPGGRIASGWRRRLRLWPAVVALALVAPLPGATVLFLGINWWLNATWMPYHPFCTGSSSLQIAEPLTPEATRLLIKYLRIHHPEPIRIVGNRIYARPNIWMGWGDVLTKATGLAGEELLALHGNPEGAPPGGFCRSWGTYGTYGRATVTYEVTYPLDGLPLMIAELFYVDVWRDNPAIFKRNKGKEPTLYDEVRQSALEASRHLLRALDRDKAPGE</sequence>
<dbReference type="Proteomes" id="UP000217076">
    <property type="component" value="Unassembled WGS sequence"/>
</dbReference>
<protein>
    <submittedName>
        <fullName evidence="2">Uncharacterized protein</fullName>
    </submittedName>
</protein>
<dbReference type="AlphaFoldDB" id="A0A1G7V754"/>
<dbReference type="STRING" id="83401.SAMN05421742_101556"/>
<feature type="transmembrane region" description="Helical" evidence="1">
    <location>
        <begin position="21"/>
        <end position="49"/>
    </location>
</feature>
<accession>A0A1G7V754</accession>
<evidence type="ECO:0000313" key="2">
    <source>
        <dbReference type="EMBL" id="SDG55331.1"/>
    </source>
</evidence>
<organism evidence="2 3">
    <name type="scientific">Roseospirillum parvum</name>
    <dbReference type="NCBI Taxonomy" id="83401"/>
    <lineage>
        <taxon>Bacteria</taxon>
        <taxon>Pseudomonadati</taxon>
        <taxon>Pseudomonadota</taxon>
        <taxon>Alphaproteobacteria</taxon>
        <taxon>Rhodospirillales</taxon>
        <taxon>Rhodospirillaceae</taxon>
        <taxon>Roseospirillum</taxon>
    </lineage>
</organism>
<dbReference type="RefSeq" id="WP_143130918.1">
    <property type="nucleotide sequence ID" value="NZ_FNCV01000001.1"/>
</dbReference>
<dbReference type="EMBL" id="FNCV01000001">
    <property type="protein sequence ID" value="SDG55331.1"/>
    <property type="molecule type" value="Genomic_DNA"/>
</dbReference>
<gene>
    <name evidence="2" type="ORF">SAMN05421742_101556</name>
</gene>
<proteinExistence type="predicted"/>
<keyword evidence="3" id="KW-1185">Reference proteome</keyword>
<evidence type="ECO:0000313" key="3">
    <source>
        <dbReference type="Proteomes" id="UP000217076"/>
    </source>
</evidence>